<dbReference type="Pfam" id="PF07883">
    <property type="entry name" value="Cupin_2"/>
    <property type="match status" value="1"/>
</dbReference>
<dbReference type="InterPro" id="IPR047263">
    <property type="entry name" value="HNL-like_cupin"/>
</dbReference>
<accession>A0A261RK81</accession>
<dbReference type="CDD" id="cd02233">
    <property type="entry name" value="cupin_HNL-like"/>
    <property type="match status" value="1"/>
</dbReference>
<dbReference type="PANTHER" id="PTHR43698:SF1">
    <property type="entry name" value="BLL4564 PROTEIN"/>
    <property type="match status" value="1"/>
</dbReference>
<name>A0A261RK81_9BORD</name>
<comment type="caution">
    <text evidence="2">The sequence shown here is derived from an EMBL/GenBank/DDBJ whole genome shotgun (WGS) entry which is preliminary data.</text>
</comment>
<dbReference type="EMBL" id="NEVK01000003">
    <property type="protein sequence ID" value="OZI24713.1"/>
    <property type="molecule type" value="Genomic_DNA"/>
</dbReference>
<dbReference type="PANTHER" id="PTHR43698">
    <property type="entry name" value="RIBD C-TERMINAL DOMAIN CONTAINING PROTEIN"/>
    <property type="match status" value="1"/>
</dbReference>
<dbReference type="Gene3D" id="2.60.120.10">
    <property type="entry name" value="Jelly Rolls"/>
    <property type="match status" value="1"/>
</dbReference>
<evidence type="ECO:0000259" key="1">
    <source>
        <dbReference type="Pfam" id="PF07883"/>
    </source>
</evidence>
<dbReference type="RefSeq" id="WP_026640251.1">
    <property type="nucleotide sequence ID" value="NZ_NEVK01000003.1"/>
</dbReference>
<sequence>MKVFHGRAEGKVSEQRSSTFTGIVWGDPIMPTTDNVTINSVFFSPGARTYWHTHELGQILQVTAGRGWICADGQPAQAIRQGDVVWIPPNERHWHGAAADTYMIHVATSLGKSNWQEEVSEHDYIGATAAAARETP</sequence>
<keyword evidence="3" id="KW-1185">Reference proteome</keyword>
<gene>
    <name evidence="2" type="ORF">CAL19_04265</name>
</gene>
<organism evidence="2 3">
    <name type="scientific">Bordetella genomosp. 7</name>
    <dbReference type="NCBI Taxonomy" id="1416805"/>
    <lineage>
        <taxon>Bacteria</taxon>
        <taxon>Pseudomonadati</taxon>
        <taxon>Pseudomonadota</taxon>
        <taxon>Betaproteobacteria</taxon>
        <taxon>Burkholderiales</taxon>
        <taxon>Alcaligenaceae</taxon>
        <taxon>Bordetella</taxon>
    </lineage>
</organism>
<feature type="domain" description="Cupin type-2" evidence="1">
    <location>
        <begin position="43"/>
        <end position="101"/>
    </location>
</feature>
<evidence type="ECO:0000313" key="2">
    <source>
        <dbReference type="EMBL" id="OZI24713.1"/>
    </source>
</evidence>
<dbReference type="InterPro" id="IPR014710">
    <property type="entry name" value="RmlC-like_jellyroll"/>
</dbReference>
<protein>
    <submittedName>
        <fullName evidence="2">Cupin</fullName>
    </submittedName>
</protein>
<dbReference type="InterPro" id="IPR011051">
    <property type="entry name" value="RmlC_Cupin_sf"/>
</dbReference>
<dbReference type="SUPFAM" id="SSF51182">
    <property type="entry name" value="RmlC-like cupins"/>
    <property type="match status" value="1"/>
</dbReference>
<proteinExistence type="predicted"/>
<dbReference type="AlphaFoldDB" id="A0A261RK81"/>
<dbReference type="InterPro" id="IPR013096">
    <property type="entry name" value="Cupin_2"/>
</dbReference>
<dbReference type="Proteomes" id="UP000216947">
    <property type="component" value="Unassembled WGS sequence"/>
</dbReference>
<evidence type="ECO:0000313" key="3">
    <source>
        <dbReference type="Proteomes" id="UP000216947"/>
    </source>
</evidence>
<reference evidence="3" key="1">
    <citation type="submission" date="2017-05" db="EMBL/GenBank/DDBJ databases">
        <title>Complete and WGS of Bordetella genogroups.</title>
        <authorList>
            <person name="Spilker T."/>
            <person name="Lipuma J."/>
        </authorList>
    </citation>
    <scope>NUCLEOTIDE SEQUENCE [LARGE SCALE GENOMIC DNA]</scope>
    <source>
        <strain evidence="3">AU18089</strain>
    </source>
</reference>